<evidence type="ECO:0008006" key="3">
    <source>
        <dbReference type="Google" id="ProtNLM"/>
    </source>
</evidence>
<proteinExistence type="predicted"/>
<protein>
    <recommendedName>
        <fullName evidence="3">Toxin-antitoxin system, toxin component</fullName>
    </recommendedName>
</protein>
<sequence>MKISLHHSARKHQERDHISDDDILKAAAFPLWVATLDDENPQRELRLGFDNAGRLLELVVLIFDSGNELVIHAMKARTQYLDLLN</sequence>
<dbReference type="AlphaFoldDB" id="A0A9W5RFD3"/>
<dbReference type="EMBL" id="AGWN01000001">
    <property type="protein sequence ID" value="EPD31382.1"/>
    <property type="molecule type" value="Genomic_DNA"/>
</dbReference>
<gene>
    <name evidence="1" type="ORF">HMPREF9238_01153</name>
</gene>
<name>A0A9W5RFD3_9ACTO</name>
<dbReference type="Proteomes" id="UP000014387">
    <property type="component" value="Unassembled WGS sequence"/>
</dbReference>
<dbReference type="RefSeq" id="WP_016444493.1">
    <property type="nucleotide sequence ID" value="NZ_KE150266.1"/>
</dbReference>
<evidence type="ECO:0000313" key="2">
    <source>
        <dbReference type="Proteomes" id="UP000014387"/>
    </source>
</evidence>
<comment type="caution">
    <text evidence="1">The sequence shown here is derived from an EMBL/GenBank/DDBJ whole genome shotgun (WGS) entry which is preliminary data.</text>
</comment>
<accession>A0A9W5RFD3</accession>
<keyword evidence="2" id="KW-1185">Reference proteome</keyword>
<reference evidence="1 2" key="1">
    <citation type="submission" date="2013-05" db="EMBL/GenBank/DDBJ databases">
        <title>The Genome Sequence of Actinomyces europaeus ACS-120-V-COL10B.</title>
        <authorList>
            <consortium name="The Broad Institute Genomics Platform"/>
            <person name="Earl A."/>
            <person name="Ward D."/>
            <person name="Feldgarden M."/>
            <person name="Gevers D."/>
            <person name="Saerens B."/>
            <person name="Vaneechoutte M."/>
            <person name="Walker B."/>
            <person name="Young S."/>
            <person name="Zeng Q."/>
            <person name="Gargeya S."/>
            <person name="Fitzgerald M."/>
            <person name="Haas B."/>
            <person name="Abouelleil A."/>
            <person name="Allen A.W."/>
            <person name="Alvarado L."/>
            <person name="Arachchi H.M."/>
            <person name="Berlin A.M."/>
            <person name="Chapman S.B."/>
            <person name="Gainer-Dewar J."/>
            <person name="Goldberg J."/>
            <person name="Griggs A."/>
            <person name="Gujja S."/>
            <person name="Hansen M."/>
            <person name="Howarth C."/>
            <person name="Imamovic A."/>
            <person name="Ireland A."/>
            <person name="Larimer J."/>
            <person name="McCowan C."/>
            <person name="Murphy C."/>
            <person name="Pearson M."/>
            <person name="Poon T.W."/>
            <person name="Priest M."/>
            <person name="Roberts A."/>
            <person name="Saif S."/>
            <person name="Shea T."/>
            <person name="Sisk P."/>
            <person name="Sykes S."/>
            <person name="Wortman J."/>
            <person name="Nusbaum C."/>
            <person name="Birren B."/>
        </authorList>
    </citation>
    <scope>NUCLEOTIDE SEQUENCE [LARGE SCALE GENOMIC DNA]</scope>
    <source>
        <strain evidence="1 2">ACS-120-V-Col10b</strain>
    </source>
</reference>
<organism evidence="1 2">
    <name type="scientific">Gleimia europaea ACS-120-V-Col10b</name>
    <dbReference type="NCBI Taxonomy" id="883069"/>
    <lineage>
        <taxon>Bacteria</taxon>
        <taxon>Bacillati</taxon>
        <taxon>Actinomycetota</taxon>
        <taxon>Actinomycetes</taxon>
        <taxon>Actinomycetales</taxon>
        <taxon>Actinomycetaceae</taxon>
        <taxon>Gleimia</taxon>
    </lineage>
</organism>
<evidence type="ECO:0000313" key="1">
    <source>
        <dbReference type="EMBL" id="EPD31382.1"/>
    </source>
</evidence>